<keyword evidence="2" id="KW-1185">Reference proteome</keyword>
<protein>
    <submittedName>
        <fullName evidence="1">Uncharacterized protein</fullName>
    </submittedName>
</protein>
<dbReference type="EMBL" id="MU004233">
    <property type="protein sequence ID" value="KAF2670797.1"/>
    <property type="molecule type" value="Genomic_DNA"/>
</dbReference>
<gene>
    <name evidence="1" type="ORF">BT63DRAFT_477393</name>
</gene>
<proteinExistence type="predicted"/>
<evidence type="ECO:0000313" key="1">
    <source>
        <dbReference type="EMBL" id="KAF2670797.1"/>
    </source>
</evidence>
<organism evidence="1 2">
    <name type="scientific">Microthyrium microscopicum</name>
    <dbReference type="NCBI Taxonomy" id="703497"/>
    <lineage>
        <taxon>Eukaryota</taxon>
        <taxon>Fungi</taxon>
        <taxon>Dikarya</taxon>
        <taxon>Ascomycota</taxon>
        <taxon>Pezizomycotina</taxon>
        <taxon>Dothideomycetes</taxon>
        <taxon>Dothideomycetes incertae sedis</taxon>
        <taxon>Microthyriales</taxon>
        <taxon>Microthyriaceae</taxon>
        <taxon>Microthyrium</taxon>
    </lineage>
</organism>
<accession>A0A6A6UH76</accession>
<dbReference type="Proteomes" id="UP000799302">
    <property type="component" value="Unassembled WGS sequence"/>
</dbReference>
<name>A0A6A6UH76_9PEZI</name>
<evidence type="ECO:0000313" key="2">
    <source>
        <dbReference type="Proteomes" id="UP000799302"/>
    </source>
</evidence>
<reference evidence="1" key="1">
    <citation type="journal article" date="2020" name="Stud. Mycol.">
        <title>101 Dothideomycetes genomes: a test case for predicting lifestyles and emergence of pathogens.</title>
        <authorList>
            <person name="Haridas S."/>
            <person name="Albert R."/>
            <person name="Binder M."/>
            <person name="Bloem J."/>
            <person name="Labutti K."/>
            <person name="Salamov A."/>
            <person name="Andreopoulos B."/>
            <person name="Baker S."/>
            <person name="Barry K."/>
            <person name="Bills G."/>
            <person name="Bluhm B."/>
            <person name="Cannon C."/>
            <person name="Castanera R."/>
            <person name="Culley D."/>
            <person name="Daum C."/>
            <person name="Ezra D."/>
            <person name="Gonzalez J."/>
            <person name="Henrissat B."/>
            <person name="Kuo A."/>
            <person name="Liang C."/>
            <person name="Lipzen A."/>
            <person name="Lutzoni F."/>
            <person name="Magnuson J."/>
            <person name="Mondo S."/>
            <person name="Nolan M."/>
            <person name="Ohm R."/>
            <person name="Pangilinan J."/>
            <person name="Park H.-J."/>
            <person name="Ramirez L."/>
            <person name="Alfaro M."/>
            <person name="Sun H."/>
            <person name="Tritt A."/>
            <person name="Yoshinaga Y."/>
            <person name="Zwiers L.-H."/>
            <person name="Turgeon B."/>
            <person name="Goodwin S."/>
            <person name="Spatafora J."/>
            <person name="Crous P."/>
            <person name="Grigoriev I."/>
        </authorList>
    </citation>
    <scope>NUCLEOTIDE SEQUENCE</scope>
    <source>
        <strain evidence="1">CBS 115976</strain>
    </source>
</reference>
<sequence>MGSCCTELYRAVQGIVANGQDGLWRLAWSIDCGGVEEFSLSMGRRLWFVEYCGICGVGSYCFCIVPGWSDGLMQLWGDLAGMERILLIEGFRSVKRCPILVGNNNRH</sequence>
<dbReference type="AlphaFoldDB" id="A0A6A6UH76"/>